<keyword evidence="1" id="KW-0812">Transmembrane</keyword>
<dbReference type="PANTHER" id="PTHR41282:SF1">
    <property type="entry name" value="CONSERVED TRANSMEMBRANE PROTEIN-RELATED"/>
    <property type="match status" value="1"/>
</dbReference>
<keyword evidence="3" id="KW-1185">Reference proteome</keyword>
<reference evidence="2 3" key="1">
    <citation type="submission" date="2019-01" db="EMBL/GenBank/DDBJ databases">
        <title>Geovibrio thiophilus DSM 11263, complete genome.</title>
        <authorList>
            <person name="Spring S."/>
            <person name="Bunk B."/>
            <person name="Sproer C."/>
        </authorList>
    </citation>
    <scope>NUCLEOTIDE SEQUENCE [LARGE SCALE GENOMIC DNA]</scope>
    <source>
        <strain evidence="2 3">DSM 11263</strain>
    </source>
</reference>
<protein>
    <submittedName>
        <fullName evidence="2">Bax inhibitor-1/YccA family protein</fullName>
    </submittedName>
</protein>
<evidence type="ECO:0000313" key="3">
    <source>
        <dbReference type="Proteomes" id="UP000287502"/>
    </source>
</evidence>
<dbReference type="OrthoDB" id="116480at2"/>
<sequence length="267" mass="28638">MLTDKAFEKAAAAARGERVAASTATYTRGESGGSLGTAATRFDDAMTIRGTVNKTFLLTVILLIAGYIPWNMAVSGNVKYLYPLMIGGIIGGLIVAVVTTFKKEYSAITAPLYAALQGLAVGGISIMFEMRYPGIVLQAVMLTVAVLVALLLAYTSGYIKATENFKLGVVAATGGIMILYLASFILGFFGIQMNFMHDSSPLSIGISIVVVIIAALNLVLDFDFIENGAEAGAPKYMEWYAAFGLMVTLIWLYIEILRLLAKLQDRK</sequence>
<feature type="transmembrane region" description="Helical" evidence="1">
    <location>
        <begin position="80"/>
        <end position="101"/>
    </location>
</feature>
<dbReference type="PANTHER" id="PTHR41282">
    <property type="entry name" value="CONSERVED TRANSMEMBRANE PROTEIN-RELATED"/>
    <property type="match status" value="1"/>
</dbReference>
<dbReference type="Pfam" id="PF12811">
    <property type="entry name" value="BaxI_1"/>
    <property type="match status" value="1"/>
</dbReference>
<dbReference type="InterPro" id="IPR010539">
    <property type="entry name" value="BaxI_1-like"/>
</dbReference>
<keyword evidence="1" id="KW-0472">Membrane</keyword>
<dbReference type="AlphaFoldDB" id="A0A3R5UZT4"/>
<evidence type="ECO:0000313" key="2">
    <source>
        <dbReference type="EMBL" id="QAR34478.1"/>
    </source>
</evidence>
<name>A0A3R5UZT4_9BACT</name>
<feature type="transmembrane region" description="Helical" evidence="1">
    <location>
        <begin position="55"/>
        <end position="73"/>
    </location>
</feature>
<dbReference type="EMBL" id="CP035108">
    <property type="protein sequence ID" value="QAR34478.1"/>
    <property type="molecule type" value="Genomic_DNA"/>
</dbReference>
<proteinExistence type="predicted"/>
<feature type="transmembrane region" description="Helical" evidence="1">
    <location>
        <begin position="135"/>
        <end position="155"/>
    </location>
</feature>
<feature type="transmembrane region" description="Helical" evidence="1">
    <location>
        <begin position="167"/>
        <end position="189"/>
    </location>
</feature>
<organism evidence="2 3">
    <name type="scientific">Geovibrio thiophilus</name>
    <dbReference type="NCBI Taxonomy" id="139438"/>
    <lineage>
        <taxon>Bacteria</taxon>
        <taxon>Pseudomonadati</taxon>
        <taxon>Deferribacterota</taxon>
        <taxon>Deferribacteres</taxon>
        <taxon>Deferribacterales</taxon>
        <taxon>Geovibrionaceae</taxon>
        <taxon>Geovibrio</taxon>
    </lineage>
</organism>
<accession>A0A3R5UZT4</accession>
<feature type="transmembrane region" description="Helical" evidence="1">
    <location>
        <begin position="107"/>
        <end position="128"/>
    </location>
</feature>
<gene>
    <name evidence="2" type="ORF">EP073_06670</name>
</gene>
<feature type="transmembrane region" description="Helical" evidence="1">
    <location>
        <begin position="240"/>
        <end position="261"/>
    </location>
</feature>
<dbReference type="KEGG" id="gtl:EP073_06670"/>
<feature type="transmembrane region" description="Helical" evidence="1">
    <location>
        <begin position="201"/>
        <end position="220"/>
    </location>
</feature>
<dbReference type="Proteomes" id="UP000287502">
    <property type="component" value="Chromosome"/>
</dbReference>
<keyword evidence="1" id="KW-1133">Transmembrane helix</keyword>
<evidence type="ECO:0000256" key="1">
    <source>
        <dbReference type="SAM" id="Phobius"/>
    </source>
</evidence>
<dbReference type="PIRSF" id="PIRSF009160">
    <property type="entry name" value="UCP009160"/>
    <property type="match status" value="1"/>
</dbReference>